<dbReference type="KEGG" id="cyj:Cyan7822_6895"/>
<dbReference type="AlphaFoldDB" id="E0UNK9"/>
<keyword evidence="2" id="KW-1185">Reference proteome</keyword>
<keyword evidence="1" id="KW-0614">Plasmid</keyword>
<reference evidence="2" key="1">
    <citation type="journal article" date="2011" name="MBio">
        <title>Novel metabolic attributes of the genus Cyanothece, comprising a group of unicellular nitrogen-fixing Cyanobacteria.</title>
        <authorList>
            <person name="Bandyopadhyay A."/>
            <person name="Elvitigala T."/>
            <person name="Welsh E."/>
            <person name="Stockel J."/>
            <person name="Liberton M."/>
            <person name="Min H."/>
            <person name="Sherman L.A."/>
            <person name="Pakrasi H.B."/>
        </authorList>
    </citation>
    <scope>NUCLEOTIDE SEQUENCE [LARGE SCALE GENOMIC DNA]</scope>
    <source>
        <strain evidence="2">PCC 7822</strain>
        <plasmid evidence="2">Cy782203</plasmid>
    </source>
</reference>
<evidence type="ECO:0000313" key="1">
    <source>
        <dbReference type="EMBL" id="ADN18539.1"/>
    </source>
</evidence>
<proteinExistence type="predicted"/>
<dbReference type="RefSeq" id="WP_013325665.1">
    <property type="nucleotide sequence ID" value="NC_014502.1"/>
</dbReference>
<evidence type="ECO:0000313" key="2">
    <source>
        <dbReference type="Proteomes" id="UP000008206"/>
    </source>
</evidence>
<gene>
    <name evidence="1" type="ordered locus">Cyan7822_6895</name>
</gene>
<dbReference type="OrthoDB" id="425966at2"/>
<sequence>MKTLIYSSFPLNCIPDSNGRISTRHINGQRIQLSYCSGWGDFPHLEISLIGCWSSWDNSIRLYPERAFSQFQKVINSSELIVGFNSLRFDDNLCYANGIEIKTNYDLLTEVWAAAGMPREYTWGVTRKGYNLKNLVAANTNIKLLEKKELAPIFWQRGQQWAVADYLVNEILALKQIWIHRDNLIDPIEKTVGLHLRGYNAPLGTESRTIISPISETEIELQELDEIPL</sequence>
<protein>
    <submittedName>
        <fullName evidence="1">Uncharacterized protein</fullName>
    </submittedName>
</protein>
<accession>E0UNK9</accession>
<organism evidence="1 2">
    <name type="scientific">Gloeothece verrucosa (strain PCC 7822)</name>
    <name type="common">Cyanothece sp. (strain PCC 7822)</name>
    <dbReference type="NCBI Taxonomy" id="497965"/>
    <lineage>
        <taxon>Bacteria</taxon>
        <taxon>Bacillati</taxon>
        <taxon>Cyanobacteriota</taxon>
        <taxon>Cyanophyceae</taxon>
        <taxon>Oscillatoriophycideae</taxon>
        <taxon>Chroococcales</taxon>
        <taxon>Aphanothecaceae</taxon>
        <taxon>Gloeothece</taxon>
        <taxon>Gloeothece verrucosa</taxon>
    </lineage>
</organism>
<geneLocation type="plasmid" evidence="1 2">
    <name>Cy782203</name>
</geneLocation>
<name>E0UNK9_GLOV7</name>
<dbReference type="EMBL" id="CP002201">
    <property type="protein sequence ID" value="ADN18539.1"/>
    <property type="molecule type" value="Genomic_DNA"/>
</dbReference>
<dbReference type="Proteomes" id="UP000008206">
    <property type="component" value="Plasmid Cy782203"/>
</dbReference>
<dbReference type="HOGENOM" id="CLU_1208142_0_0_3"/>